<keyword evidence="4 9" id="KW-0456">Lyase</keyword>
<evidence type="ECO:0000256" key="9">
    <source>
        <dbReference type="RuleBase" id="RU366031"/>
    </source>
</evidence>
<dbReference type="PANTHER" id="PTHR38042">
    <property type="entry name" value="UROPORPHYRINOGEN-III SYNTHASE, CHLOROPLASTIC"/>
    <property type="match status" value="1"/>
</dbReference>
<dbReference type="RefSeq" id="WP_090360349.1">
    <property type="nucleotide sequence ID" value="NZ_FNEM01000001.1"/>
</dbReference>
<evidence type="ECO:0000259" key="10">
    <source>
        <dbReference type="Pfam" id="PF02602"/>
    </source>
</evidence>
<dbReference type="InterPro" id="IPR039793">
    <property type="entry name" value="UROS/Hem4"/>
</dbReference>
<dbReference type="OrthoDB" id="9787650at2"/>
<comment type="pathway">
    <text evidence="1 9">Porphyrin-containing compound metabolism; protoporphyrin-IX biosynthesis; coproporphyrinogen-III from 5-aminolevulinate: step 3/4.</text>
</comment>
<gene>
    <name evidence="11" type="ORF">SAMN04488540_101164</name>
</gene>
<evidence type="ECO:0000313" key="11">
    <source>
        <dbReference type="EMBL" id="SDI34874.1"/>
    </source>
</evidence>
<dbReference type="PANTHER" id="PTHR38042:SF1">
    <property type="entry name" value="UROPORPHYRINOGEN-III SYNTHASE, CHLOROPLASTIC"/>
    <property type="match status" value="1"/>
</dbReference>
<dbReference type="GO" id="GO:0006780">
    <property type="term" value="P:uroporphyrinogen III biosynthetic process"/>
    <property type="evidence" value="ECO:0007669"/>
    <property type="project" value="UniProtKB-UniRule"/>
</dbReference>
<accession>A0A1G8JUI5</accession>
<evidence type="ECO:0000256" key="1">
    <source>
        <dbReference type="ARBA" id="ARBA00004772"/>
    </source>
</evidence>
<dbReference type="UniPathway" id="UPA00251">
    <property type="reaction ID" value="UER00320"/>
</dbReference>
<dbReference type="Gene3D" id="3.40.50.10090">
    <property type="match status" value="2"/>
</dbReference>
<keyword evidence="5 9" id="KW-0627">Porphyrin biosynthesis</keyword>
<dbReference type="EMBL" id="FNEM01000001">
    <property type="protein sequence ID" value="SDI34874.1"/>
    <property type="molecule type" value="Genomic_DNA"/>
</dbReference>
<keyword evidence="12" id="KW-1185">Reference proteome</keyword>
<dbReference type="SUPFAM" id="SSF69618">
    <property type="entry name" value="HemD-like"/>
    <property type="match status" value="1"/>
</dbReference>
<dbReference type="AlphaFoldDB" id="A0A1G8JUI5"/>
<comment type="catalytic activity">
    <reaction evidence="8 9">
        <text>hydroxymethylbilane = uroporphyrinogen III + H2O</text>
        <dbReference type="Rhea" id="RHEA:18965"/>
        <dbReference type="ChEBI" id="CHEBI:15377"/>
        <dbReference type="ChEBI" id="CHEBI:57308"/>
        <dbReference type="ChEBI" id="CHEBI:57845"/>
        <dbReference type="EC" id="4.2.1.75"/>
    </reaction>
</comment>
<evidence type="ECO:0000256" key="6">
    <source>
        <dbReference type="ARBA" id="ARBA00037589"/>
    </source>
</evidence>
<comment type="similarity">
    <text evidence="2 9">Belongs to the uroporphyrinogen-III synthase family.</text>
</comment>
<feature type="domain" description="Tetrapyrrole biosynthesis uroporphyrinogen III synthase" evidence="10">
    <location>
        <begin position="14"/>
        <end position="231"/>
    </location>
</feature>
<organism evidence="11 12">
    <name type="scientific">Ferrimonas sediminum</name>
    <dbReference type="NCBI Taxonomy" id="718193"/>
    <lineage>
        <taxon>Bacteria</taxon>
        <taxon>Pseudomonadati</taxon>
        <taxon>Pseudomonadota</taxon>
        <taxon>Gammaproteobacteria</taxon>
        <taxon>Alteromonadales</taxon>
        <taxon>Ferrimonadaceae</taxon>
        <taxon>Ferrimonas</taxon>
    </lineage>
</organism>
<comment type="function">
    <text evidence="6 9">Catalyzes cyclization of the linear tetrapyrrole, hydroxymethylbilane, to the macrocyclic uroporphyrinogen III.</text>
</comment>
<evidence type="ECO:0000256" key="7">
    <source>
        <dbReference type="ARBA" id="ARBA00040167"/>
    </source>
</evidence>
<evidence type="ECO:0000256" key="4">
    <source>
        <dbReference type="ARBA" id="ARBA00023239"/>
    </source>
</evidence>
<sequence length="240" mass="26122">MHVLLTRPAGRNRSLAARLEAMGEQVSCCPMMEIVAEPQPCPSPLAGADAAFFVSANAVDYAARLLPSWPPIRYLAVGGATARALRTHGVSPLTAPVDNETTEGVWSLPQMADVARQRFVIVRGNGGRETMAERLVAAGASVQYWSVYRRQLPKINGSDQVQSWQRDGVNAILATSVEILHNLFQVVPEPQRPWLQQQLLLVPVERVAAAARKLGCQHICVTQGAGDDAIIESIANWKNR</sequence>
<dbReference type="InterPro" id="IPR036108">
    <property type="entry name" value="4pyrrol_syn_uPrphyn_synt_sf"/>
</dbReference>
<evidence type="ECO:0000256" key="8">
    <source>
        <dbReference type="ARBA" id="ARBA00048617"/>
    </source>
</evidence>
<dbReference type="Proteomes" id="UP000199527">
    <property type="component" value="Unassembled WGS sequence"/>
</dbReference>
<evidence type="ECO:0000256" key="5">
    <source>
        <dbReference type="ARBA" id="ARBA00023244"/>
    </source>
</evidence>
<dbReference type="EC" id="4.2.1.75" evidence="3 9"/>
<evidence type="ECO:0000256" key="2">
    <source>
        <dbReference type="ARBA" id="ARBA00008133"/>
    </source>
</evidence>
<name>A0A1G8JUI5_9GAMM</name>
<dbReference type="CDD" id="cd06578">
    <property type="entry name" value="HemD"/>
    <property type="match status" value="1"/>
</dbReference>
<protein>
    <recommendedName>
        <fullName evidence="7 9">Uroporphyrinogen-III synthase</fullName>
        <ecNumber evidence="3 9">4.2.1.75</ecNumber>
    </recommendedName>
</protein>
<dbReference type="Pfam" id="PF02602">
    <property type="entry name" value="HEM4"/>
    <property type="match status" value="1"/>
</dbReference>
<proteinExistence type="inferred from homology"/>
<reference evidence="12" key="1">
    <citation type="submission" date="2016-10" db="EMBL/GenBank/DDBJ databases">
        <authorList>
            <person name="Varghese N."/>
            <person name="Submissions S."/>
        </authorList>
    </citation>
    <scope>NUCLEOTIDE SEQUENCE [LARGE SCALE GENOMIC DNA]</scope>
    <source>
        <strain evidence="12">DSM 23317</strain>
    </source>
</reference>
<dbReference type="InterPro" id="IPR003754">
    <property type="entry name" value="4pyrrol_synth_uPrphyn_synth"/>
</dbReference>
<dbReference type="GO" id="GO:0006782">
    <property type="term" value="P:protoporphyrinogen IX biosynthetic process"/>
    <property type="evidence" value="ECO:0007669"/>
    <property type="project" value="UniProtKB-UniRule"/>
</dbReference>
<evidence type="ECO:0000256" key="3">
    <source>
        <dbReference type="ARBA" id="ARBA00013109"/>
    </source>
</evidence>
<evidence type="ECO:0000313" key="12">
    <source>
        <dbReference type="Proteomes" id="UP000199527"/>
    </source>
</evidence>
<dbReference type="GO" id="GO:0004852">
    <property type="term" value="F:uroporphyrinogen-III synthase activity"/>
    <property type="evidence" value="ECO:0007669"/>
    <property type="project" value="UniProtKB-UniRule"/>
</dbReference>